<dbReference type="Proteomes" id="UP001392437">
    <property type="component" value="Unassembled WGS sequence"/>
</dbReference>
<feature type="compositionally biased region" description="Polar residues" evidence="1">
    <location>
        <begin position="40"/>
        <end position="49"/>
    </location>
</feature>
<evidence type="ECO:0000256" key="1">
    <source>
        <dbReference type="SAM" id="MobiDB-lite"/>
    </source>
</evidence>
<organism evidence="2 3">
    <name type="scientific">Apiospora kogelbergensis</name>
    <dbReference type="NCBI Taxonomy" id="1337665"/>
    <lineage>
        <taxon>Eukaryota</taxon>
        <taxon>Fungi</taxon>
        <taxon>Dikarya</taxon>
        <taxon>Ascomycota</taxon>
        <taxon>Pezizomycotina</taxon>
        <taxon>Sordariomycetes</taxon>
        <taxon>Xylariomycetidae</taxon>
        <taxon>Amphisphaeriales</taxon>
        <taxon>Apiosporaceae</taxon>
        <taxon>Apiospora</taxon>
    </lineage>
</organism>
<comment type="caution">
    <text evidence="2">The sequence shown here is derived from an EMBL/GenBank/DDBJ whole genome shotgun (WGS) entry which is preliminary data.</text>
</comment>
<evidence type="ECO:0000313" key="2">
    <source>
        <dbReference type="EMBL" id="KAK8121207.1"/>
    </source>
</evidence>
<feature type="compositionally biased region" description="Low complexity" evidence="1">
    <location>
        <begin position="485"/>
        <end position="496"/>
    </location>
</feature>
<protein>
    <submittedName>
        <fullName evidence="2">Uncharacterized protein</fullName>
    </submittedName>
</protein>
<reference evidence="2 3" key="1">
    <citation type="submission" date="2023-01" db="EMBL/GenBank/DDBJ databases">
        <title>Analysis of 21 Apiospora genomes using comparative genomics revels a genus with tremendous synthesis potential of carbohydrate active enzymes and secondary metabolites.</title>
        <authorList>
            <person name="Sorensen T."/>
        </authorList>
    </citation>
    <scope>NUCLEOTIDE SEQUENCE [LARGE SCALE GENOMIC DNA]</scope>
    <source>
        <strain evidence="2 3">CBS 117206</strain>
    </source>
</reference>
<feature type="region of interest" description="Disordered" evidence="1">
    <location>
        <begin position="478"/>
        <end position="541"/>
    </location>
</feature>
<sequence>MAPQARPAKGSTSASLDSRSSSSSSLSSSLNEDQPHPPTDMTTTGSSRSLPLNLPFDISDIYPCCGESLEAADWEEYLSSAGFDCRNAFGALRNTVEERYRTIHDNYTRQQRLKYLKYVYTDQLVNQARNKHQEICKTCKDSDQISPQCALKDDAKQVKFGHNEINAHTNFYRPIPPSRDALYIDFRRMRLRPDMEEVGVVTNLLDMYPYMSYSPGEYLLRLTKEGVVCSDGIVPFKPEEDLERLDQLCPGILKMAVAILGFKPGTAEFVPSTMRALLEAPELSHGQWAKLVEALDFKFKDSPLPECIRFSVAGAHTMLGEAACIIERLMQNEWKLVAEKPKKGLQMEAMEKLLPKMTGLTMDELKERHLAELCNEAMDCLNNGEEEKVLAYTDGSWPKKTFKDIHHFYRVNTGFPPPAPFDQERLEGFRVAALRILRDDEFAKGILSHISQYLIDHGKLRKDDPIDAALTVVEGLSLAPSQPEASSRPAASLRPAAPKKRGRPLKKEGDPKGPYTKKARAAEQSPKPRTPPLSSSPAPPK</sequence>
<gene>
    <name evidence="2" type="ORF">PG999_005327</name>
</gene>
<feature type="compositionally biased region" description="Low complexity" evidence="1">
    <location>
        <begin position="11"/>
        <end position="30"/>
    </location>
</feature>
<feature type="region of interest" description="Disordered" evidence="1">
    <location>
        <begin position="1"/>
        <end position="49"/>
    </location>
</feature>
<accession>A0AAW0R1S8</accession>
<dbReference type="EMBL" id="JAQQWP010000004">
    <property type="protein sequence ID" value="KAK8121207.1"/>
    <property type="molecule type" value="Genomic_DNA"/>
</dbReference>
<keyword evidence="3" id="KW-1185">Reference proteome</keyword>
<dbReference type="AlphaFoldDB" id="A0AAW0R1S8"/>
<evidence type="ECO:0000313" key="3">
    <source>
        <dbReference type="Proteomes" id="UP001392437"/>
    </source>
</evidence>
<proteinExistence type="predicted"/>
<name>A0AAW0R1S8_9PEZI</name>
<feature type="compositionally biased region" description="Polar residues" evidence="1">
    <location>
        <begin position="532"/>
        <end position="541"/>
    </location>
</feature>